<reference evidence="23" key="1">
    <citation type="submission" date="2016-10" db="EMBL/GenBank/DDBJ databases">
        <authorList>
            <person name="Varghese N."/>
            <person name="Submissions S."/>
        </authorList>
    </citation>
    <scope>NUCLEOTIDE SEQUENCE [LARGE SCALE GENOMIC DNA]</scope>
    <source>
        <strain evidence="23">CGMCC 1.10329</strain>
    </source>
</reference>
<feature type="binding site" evidence="17">
    <location>
        <position position="316"/>
    </location>
    <ligand>
        <name>(6S)-NADPHX</name>
        <dbReference type="ChEBI" id="CHEBI:64076"/>
    </ligand>
</feature>
<comment type="similarity">
    <text evidence="17">Belongs to the NnrD/CARKD family.</text>
</comment>
<name>A0A1I5N2V5_9EURY</name>
<dbReference type="PROSITE" id="PS51383">
    <property type="entry name" value="YJEF_C_3"/>
    <property type="match status" value="1"/>
</dbReference>
<evidence type="ECO:0000256" key="3">
    <source>
        <dbReference type="ARBA" id="ARBA00006001"/>
    </source>
</evidence>
<dbReference type="Pfam" id="PF01256">
    <property type="entry name" value="Carb_kinase"/>
    <property type="match status" value="1"/>
</dbReference>
<dbReference type="InterPro" id="IPR004443">
    <property type="entry name" value="YjeF_N_dom"/>
</dbReference>
<comment type="caution">
    <text evidence="17">Lacks conserved residue(s) required for the propagation of feature annotation.</text>
</comment>
<evidence type="ECO:0000256" key="11">
    <source>
        <dbReference type="ARBA" id="ARBA00023235"/>
    </source>
</evidence>
<evidence type="ECO:0000256" key="15">
    <source>
        <dbReference type="ARBA" id="ARBA00048238"/>
    </source>
</evidence>
<dbReference type="Gene3D" id="3.40.50.10260">
    <property type="entry name" value="YjeF N-terminal domain"/>
    <property type="match status" value="1"/>
</dbReference>
<dbReference type="HAMAP" id="MF_01966">
    <property type="entry name" value="NADHX_epimerase"/>
    <property type="match status" value="1"/>
</dbReference>
<evidence type="ECO:0000259" key="20">
    <source>
        <dbReference type="PROSITE" id="PS51383"/>
    </source>
</evidence>
<comment type="similarity">
    <text evidence="3 19">In the N-terminal section; belongs to the NnrE/AIBP family.</text>
</comment>
<dbReference type="GO" id="GO:0052855">
    <property type="term" value="F:ADP-dependent NAD(P)H-hydrate dehydratase activity"/>
    <property type="evidence" value="ECO:0007669"/>
    <property type="project" value="UniProtKB-UniRule"/>
</dbReference>
<feature type="binding site" evidence="18">
    <location>
        <position position="153"/>
    </location>
    <ligand>
        <name>(6S)-NADPHX</name>
        <dbReference type="ChEBI" id="CHEBI:64076"/>
    </ligand>
</feature>
<dbReference type="HAMAP" id="MF_01965">
    <property type="entry name" value="NADHX_dehydratase"/>
    <property type="match status" value="1"/>
</dbReference>
<comment type="similarity">
    <text evidence="18">Belongs to the NnrE/AIBP family.</text>
</comment>
<evidence type="ECO:0000313" key="22">
    <source>
        <dbReference type="EMBL" id="SFP16245.1"/>
    </source>
</evidence>
<evidence type="ECO:0000313" key="23">
    <source>
        <dbReference type="Proteomes" id="UP000183769"/>
    </source>
</evidence>
<comment type="catalytic activity">
    <reaction evidence="15 17 19">
        <text>(6S)-NADHX + ADP = AMP + phosphate + NADH + H(+)</text>
        <dbReference type="Rhea" id="RHEA:32223"/>
        <dbReference type="ChEBI" id="CHEBI:15378"/>
        <dbReference type="ChEBI" id="CHEBI:43474"/>
        <dbReference type="ChEBI" id="CHEBI:57945"/>
        <dbReference type="ChEBI" id="CHEBI:64074"/>
        <dbReference type="ChEBI" id="CHEBI:456215"/>
        <dbReference type="ChEBI" id="CHEBI:456216"/>
        <dbReference type="EC" id="4.2.1.136"/>
    </reaction>
</comment>
<evidence type="ECO:0000256" key="5">
    <source>
        <dbReference type="ARBA" id="ARBA00022723"/>
    </source>
</evidence>
<feature type="binding site" evidence="18">
    <location>
        <position position="156"/>
    </location>
    <ligand>
        <name>K(+)</name>
        <dbReference type="ChEBI" id="CHEBI:29103"/>
    </ligand>
</feature>
<evidence type="ECO:0000256" key="10">
    <source>
        <dbReference type="ARBA" id="ARBA00023027"/>
    </source>
</evidence>
<evidence type="ECO:0000256" key="9">
    <source>
        <dbReference type="ARBA" id="ARBA00022958"/>
    </source>
</evidence>
<dbReference type="InterPro" id="IPR030677">
    <property type="entry name" value="Nnr"/>
</dbReference>
<feature type="domain" description="YjeF C-terminal" evidence="20">
    <location>
        <begin position="204"/>
        <end position="482"/>
    </location>
</feature>
<dbReference type="GO" id="GO:0046496">
    <property type="term" value="P:nicotinamide nucleotide metabolic process"/>
    <property type="evidence" value="ECO:0007669"/>
    <property type="project" value="UniProtKB-UniRule"/>
</dbReference>
<evidence type="ECO:0000256" key="1">
    <source>
        <dbReference type="ARBA" id="ARBA00000013"/>
    </source>
</evidence>
<dbReference type="NCBIfam" id="TIGR00196">
    <property type="entry name" value="yjeF_cterm"/>
    <property type="match status" value="1"/>
</dbReference>
<dbReference type="GO" id="GO:0046872">
    <property type="term" value="F:metal ion binding"/>
    <property type="evidence" value="ECO:0007669"/>
    <property type="project" value="UniProtKB-UniRule"/>
</dbReference>
<dbReference type="PROSITE" id="PS51385">
    <property type="entry name" value="YJEF_N"/>
    <property type="match status" value="1"/>
</dbReference>
<proteinExistence type="inferred from homology"/>
<dbReference type="EC" id="5.1.99.6" evidence="19"/>
<feature type="binding site" evidence="17">
    <location>
        <position position="426"/>
    </location>
    <ligand>
        <name>AMP</name>
        <dbReference type="ChEBI" id="CHEBI:456215"/>
    </ligand>
</feature>
<evidence type="ECO:0000256" key="4">
    <source>
        <dbReference type="ARBA" id="ARBA00009524"/>
    </source>
</evidence>
<dbReference type="SUPFAM" id="SSF53613">
    <property type="entry name" value="Ribokinase-like"/>
    <property type="match status" value="1"/>
</dbReference>
<feature type="domain" description="YjeF N-terminal" evidence="21">
    <location>
        <begin position="7"/>
        <end position="204"/>
    </location>
</feature>
<evidence type="ECO:0000256" key="2">
    <source>
        <dbReference type="ARBA" id="ARBA00000909"/>
    </source>
</evidence>
<keyword evidence="10 17" id="KW-0520">NAD</keyword>
<evidence type="ECO:0000256" key="13">
    <source>
        <dbReference type="ARBA" id="ARBA00023268"/>
    </source>
</evidence>
<dbReference type="NCBIfam" id="TIGR00197">
    <property type="entry name" value="yjeF_nterm"/>
    <property type="match status" value="1"/>
</dbReference>
<evidence type="ECO:0000256" key="18">
    <source>
        <dbReference type="HAMAP-Rule" id="MF_01966"/>
    </source>
</evidence>
<protein>
    <recommendedName>
        <fullName evidence="19">Bifunctional NAD(P)H-hydrate repair enzyme</fullName>
    </recommendedName>
    <alternativeName>
        <fullName evidence="19">Nicotinamide nucleotide repair protein</fullName>
    </alternativeName>
    <domain>
        <recommendedName>
            <fullName evidence="19">ADP-dependent (S)-NAD(P)H-hydrate dehydratase</fullName>
            <ecNumber evidence="19">4.2.1.136</ecNumber>
        </recommendedName>
        <alternativeName>
            <fullName evidence="19">ADP-dependent NAD(P)HX dehydratase</fullName>
        </alternativeName>
    </domain>
    <domain>
        <recommendedName>
            <fullName evidence="19">NAD(P)H-hydrate epimerase</fullName>
            <ecNumber evidence="19">5.1.99.6</ecNumber>
        </recommendedName>
    </domain>
</protein>
<keyword evidence="11 18" id="KW-0413">Isomerase</keyword>
<comment type="function">
    <text evidence="17">Catalyzes the dehydration of the S-form of NAD(P)HX at the expense of ADP, which is converted to AMP. Together with NAD(P)HX epimerase, which catalyzes the epimerization of the S- and R-forms, the enzyme allows the repair of both epimers of NAD(P)HX, a damaged form of NAD(P)H that is a result of enzymatic or heat-dependent hydration.</text>
</comment>
<dbReference type="PANTHER" id="PTHR12592">
    <property type="entry name" value="ATP-DEPENDENT (S)-NAD(P)H-HYDRATE DEHYDRATASE FAMILY MEMBER"/>
    <property type="match status" value="1"/>
</dbReference>
<dbReference type="Proteomes" id="UP000183769">
    <property type="component" value="Unassembled WGS sequence"/>
</dbReference>
<comment type="catalytic activity">
    <reaction evidence="16 17 19">
        <text>(6S)-NADPHX + ADP = AMP + phosphate + NADPH + H(+)</text>
        <dbReference type="Rhea" id="RHEA:32235"/>
        <dbReference type="ChEBI" id="CHEBI:15378"/>
        <dbReference type="ChEBI" id="CHEBI:43474"/>
        <dbReference type="ChEBI" id="CHEBI:57783"/>
        <dbReference type="ChEBI" id="CHEBI:64076"/>
        <dbReference type="ChEBI" id="CHEBI:456215"/>
        <dbReference type="ChEBI" id="CHEBI:456216"/>
        <dbReference type="EC" id="4.2.1.136"/>
    </reaction>
</comment>
<dbReference type="CDD" id="cd01171">
    <property type="entry name" value="YXKO-related"/>
    <property type="match status" value="1"/>
</dbReference>
<dbReference type="GO" id="GO:0005524">
    <property type="term" value="F:ATP binding"/>
    <property type="evidence" value="ECO:0007669"/>
    <property type="project" value="UniProtKB-UniRule"/>
</dbReference>
<dbReference type="InterPro" id="IPR017953">
    <property type="entry name" value="Carbohydrate_kinase_pred_CS"/>
</dbReference>
<keyword evidence="8 17" id="KW-0521">NADP</keyword>
<evidence type="ECO:0000256" key="8">
    <source>
        <dbReference type="ARBA" id="ARBA00022857"/>
    </source>
</evidence>
<dbReference type="Pfam" id="PF03853">
    <property type="entry name" value="YjeF_N"/>
    <property type="match status" value="1"/>
</dbReference>
<comment type="subunit">
    <text evidence="17">Homotetramer.</text>
</comment>
<keyword evidence="9 18" id="KW-0630">Potassium</keyword>
<dbReference type="PROSITE" id="PS01050">
    <property type="entry name" value="YJEF_C_2"/>
    <property type="match status" value="1"/>
</dbReference>
<comment type="similarity">
    <text evidence="4 19">In the C-terminal section; belongs to the NnrD/CARKD family.</text>
</comment>
<gene>
    <name evidence="17" type="primary">nnrD</name>
    <name evidence="18" type="synonym">nnrE</name>
    <name evidence="22" type="ORF">SAMN05216277_101533</name>
</gene>
<keyword evidence="7 17" id="KW-0067">ATP-binding</keyword>
<keyword evidence="23" id="KW-1185">Reference proteome</keyword>
<evidence type="ECO:0000256" key="17">
    <source>
        <dbReference type="HAMAP-Rule" id="MF_01965"/>
    </source>
</evidence>
<dbReference type="SUPFAM" id="SSF64153">
    <property type="entry name" value="YjeF N-terminal domain-like"/>
    <property type="match status" value="1"/>
</dbReference>
<evidence type="ECO:0000256" key="12">
    <source>
        <dbReference type="ARBA" id="ARBA00023239"/>
    </source>
</evidence>
<dbReference type="InterPro" id="IPR036652">
    <property type="entry name" value="YjeF_N_dom_sf"/>
</dbReference>
<feature type="binding site" evidence="17">
    <location>
        <position position="238"/>
    </location>
    <ligand>
        <name>(6S)-NADPHX</name>
        <dbReference type="ChEBI" id="CHEBI:64076"/>
    </ligand>
</feature>
<organism evidence="22 23">
    <name type="scientific">Halolamina pelagica</name>
    <dbReference type="NCBI Taxonomy" id="699431"/>
    <lineage>
        <taxon>Archaea</taxon>
        <taxon>Methanobacteriati</taxon>
        <taxon>Methanobacteriota</taxon>
        <taxon>Stenosarchaea group</taxon>
        <taxon>Halobacteria</taxon>
        <taxon>Halobacteriales</taxon>
        <taxon>Haloferacaceae</taxon>
    </lineage>
</organism>
<dbReference type="OrthoDB" id="15148at2157"/>
<dbReference type="InterPro" id="IPR000631">
    <property type="entry name" value="CARKD"/>
</dbReference>
<dbReference type="InterPro" id="IPR029056">
    <property type="entry name" value="Ribokinase-like"/>
</dbReference>
<evidence type="ECO:0000256" key="6">
    <source>
        <dbReference type="ARBA" id="ARBA00022741"/>
    </source>
</evidence>
<evidence type="ECO:0000256" key="7">
    <source>
        <dbReference type="ARBA" id="ARBA00022840"/>
    </source>
</evidence>
<comment type="function">
    <text evidence="14 19">Bifunctional enzyme that catalyzes the epimerization of the S- and R-forms of NAD(P)HX and the dehydration of the S-form of NAD(P)HX at the expense of ADP, which is converted to AMP. This allows the repair of both epimers of NAD(P)HX, a damaged form of NAD(P)H that is a result of enzymatic or heat-dependent hydration.</text>
</comment>
<evidence type="ECO:0000256" key="14">
    <source>
        <dbReference type="ARBA" id="ARBA00025153"/>
    </source>
</evidence>
<evidence type="ECO:0000256" key="16">
    <source>
        <dbReference type="ARBA" id="ARBA00049209"/>
    </source>
</evidence>
<dbReference type="PIRSF" id="PIRSF017184">
    <property type="entry name" value="Nnr"/>
    <property type="match status" value="1"/>
</dbReference>
<evidence type="ECO:0000259" key="21">
    <source>
        <dbReference type="PROSITE" id="PS51385"/>
    </source>
</evidence>
<dbReference type="AlphaFoldDB" id="A0A1I5N2V5"/>
<feature type="binding site" evidence="18">
    <location>
        <begin position="124"/>
        <end position="130"/>
    </location>
    <ligand>
        <name>(6S)-NADPHX</name>
        <dbReference type="ChEBI" id="CHEBI:64076"/>
    </ligand>
</feature>
<keyword evidence="5 18" id="KW-0479">Metal-binding</keyword>
<keyword evidence="6 17" id="KW-0547">Nucleotide-binding</keyword>
<sequence>MITSRRMAAVDRNAAALGVPLRVLMESSGNAVARRIRELTTPDDSVALVCGRGNNGGDGLVAARFLEDRDVAVHLLGRPESIATDIARANWDALAAAGIPTETVTDSRAFALDDPDLIVDAMLGTGITGDLREPEASVAHAIDDDGAPVLAVDVPSGVDADSGGAPGAAVEADHVVTFHDLKPGIADHTDVTVADIGIPAAAEERVGPGDVAVLGAGGDRKGESGRTFVIGGGPYTGAPALAAGASLSAGADLAFVACPESVFDPIAGYSEDLIVQPYGADGADGGGETDHLAPEDVPELVGTAEDHDDIVILGPGLGRHPETEAAAAAFLAEFSGTAVVDADALALVPEVDTEATLVLTPNRSELAELGGPDVGDLVSHADEIRDLAADLGHVVLAKGKVDVITDGETVRRCRAGTPGMTVGGTGDTLAGIVAALLARAPPFEAACVGSYVNGRAAELLDRGDGLRATELQETIPVALEGGDDE</sequence>
<feature type="binding site" evidence="18">
    <location>
        <position position="55"/>
    </location>
    <ligand>
        <name>K(+)</name>
        <dbReference type="ChEBI" id="CHEBI:29103"/>
    </ligand>
</feature>
<comment type="cofactor">
    <cofactor evidence="17">
        <name>Mg(2+)</name>
        <dbReference type="ChEBI" id="CHEBI:18420"/>
    </cofactor>
</comment>
<evidence type="ECO:0000256" key="19">
    <source>
        <dbReference type="PIRNR" id="PIRNR017184"/>
    </source>
</evidence>
<comment type="cofactor">
    <cofactor evidence="18 19">
        <name>K(+)</name>
        <dbReference type="ChEBI" id="CHEBI:29103"/>
    </cofactor>
    <text evidence="18 19">Binds 1 potassium ion per subunit.</text>
</comment>
<dbReference type="EMBL" id="FOXI01000001">
    <property type="protein sequence ID" value="SFP16245.1"/>
    <property type="molecule type" value="Genomic_DNA"/>
</dbReference>
<comment type="catalytic activity">
    <reaction evidence="2 18 19">
        <text>(6R)-NADPHX = (6S)-NADPHX</text>
        <dbReference type="Rhea" id="RHEA:32227"/>
        <dbReference type="ChEBI" id="CHEBI:64076"/>
        <dbReference type="ChEBI" id="CHEBI:64077"/>
        <dbReference type="EC" id="5.1.99.6"/>
    </reaction>
</comment>
<dbReference type="Gene3D" id="3.40.1190.20">
    <property type="match status" value="1"/>
</dbReference>
<keyword evidence="12 17" id="KW-0456">Lyase</keyword>
<feature type="binding site" evidence="17">
    <location>
        <position position="427"/>
    </location>
    <ligand>
        <name>(6S)-NADPHX</name>
        <dbReference type="ChEBI" id="CHEBI:64076"/>
    </ligand>
</feature>
<keyword evidence="13" id="KW-0511">Multifunctional enzyme</keyword>
<dbReference type="RefSeq" id="WP_074875302.1">
    <property type="nucleotide sequence ID" value="NZ_FOXI01000001.1"/>
</dbReference>
<comment type="catalytic activity">
    <reaction evidence="1 18 19">
        <text>(6R)-NADHX = (6S)-NADHX</text>
        <dbReference type="Rhea" id="RHEA:32215"/>
        <dbReference type="ChEBI" id="CHEBI:64074"/>
        <dbReference type="ChEBI" id="CHEBI:64075"/>
        <dbReference type="EC" id="5.1.99.6"/>
    </reaction>
</comment>
<dbReference type="GO" id="GO:0110051">
    <property type="term" value="P:metabolite repair"/>
    <property type="evidence" value="ECO:0007669"/>
    <property type="project" value="TreeGrafter"/>
</dbReference>
<comment type="function">
    <text evidence="18">Catalyzes the epimerization of the S- and R-forms of NAD(P)HX, a damaged form of NAD(P)H that is a result of enzymatic or heat-dependent hydration. This is a prerequisite for the S-specific NAD(P)H-hydrate dehydratase to allow the repair of both epimers of NAD(P)HX.</text>
</comment>
<dbReference type="GO" id="GO:0052856">
    <property type="term" value="F:NAD(P)HX epimerase activity"/>
    <property type="evidence" value="ECO:0007669"/>
    <property type="project" value="UniProtKB-UniRule"/>
</dbReference>
<dbReference type="PANTHER" id="PTHR12592:SF0">
    <property type="entry name" value="ATP-DEPENDENT (S)-NAD(P)H-HYDRATE DEHYDRATASE"/>
    <property type="match status" value="1"/>
</dbReference>
<feature type="binding site" evidence="18">
    <location>
        <begin position="54"/>
        <end position="58"/>
    </location>
    <ligand>
        <name>(6S)-NADPHX</name>
        <dbReference type="ChEBI" id="CHEBI:64076"/>
    </ligand>
</feature>
<feature type="binding site" evidence="18">
    <location>
        <position position="120"/>
    </location>
    <ligand>
        <name>K(+)</name>
        <dbReference type="ChEBI" id="CHEBI:29103"/>
    </ligand>
</feature>
<dbReference type="EC" id="4.2.1.136" evidence="19"/>
<accession>A0A1I5N2V5</accession>